<protein>
    <submittedName>
        <fullName evidence="2">Putative reverse transcriptase</fullName>
    </submittedName>
</protein>
<reference evidence="2 3" key="1">
    <citation type="submission" date="2019-03" db="EMBL/GenBank/DDBJ databases">
        <title>Single cell metagenomics reveals metabolic interactions within the superorganism composed of flagellate Streblomastix strix and complex community of Bacteroidetes bacteria on its surface.</title>
        <authorList>
            <person name="Treitli S.C."/>
            <person name="Kolisko M."/>
            <person name="Husnik F."/>
            <person name="Keeling P."/>
            <person name="Hampl V."/>
        </authorList>
    </citation>
    <scope>NUCLEOTIDE SEQUENCE [LARGE SCALE GENOMIC DNA]</scope>
    <source>
        <strain evidence="2">ST1C</strain>
    </source>
</reference>
<dbReference type="InterPro" id="IPR043128">
    <property type="entry name" value="Rev_trsase/Diguanyl_cyclase"/>
</dbReference>
<accession>A0A5J4U1G2</accession>
<dbReference type="OrthoDB" id="7756796at2759"/>
<dbReference type="PANTHER" id="PTHR33050:SF7">
    <property type="entry name" value="RIBONUCLEASE H"/>
    <property type="match status" value="1"/>
</dbReference>
<dbReference type="Pfam" id="PF00078">
    <property type="entry name" value="RVT_1"/>
    <property type="match status" value="1"/>
</dbReference>
<dbReference type="GO" id="GO:0003964">
    <property type="term" value="F:RNA-directed DNA polymerase activity"/>
    <property type="evidence" value="ECO:0007669"/>
    <property type="project" value="UniProtKB-KW"/>
</dbReference>
<organism evidence="2 3">
    <name type="scientific">Streblomastix strix</name>
    <dbReference type="NCBI Taxonomy" id="222440"/>
    <lineage>
        <taxon>Eukaryota</taxon>
        <taxon>Metamonada</taxon>
        <taxon>Preaxostyla</taxon>
        <taxon>Oxymonadida</taxon>
        <taxon>Streblomastigidae</taxon>
        <taxon>Streblomastix</taxon>
    </lineage>
</organism>
<dbReference type="Gene3D" id="3.30.420.10">
    <property type="entry name" value="Ribonuclease H-like superfamily/Ribonuclease H"/>
    <property type="match status" value="1"/>
</dbReference>
<keyword evidence="2" id="KW-0808">Transferase</keyword>
<dbReference type="Gene3D" id="3.10.10.10">
    <property type="entry name" value="HIV Type 1 Reverse Transcriptase, subunit A, domain 1"/>
    <property type="match status" value="1"/>
</dbReference>
<proteinExistence type="predicted"/>
<feature type="domain" description="Reverse transcriptase" evidence="1">
    <location>
        <begin position="1"/>
        <end position="138"/>
    </location>
</feature>
<dbReference type="InterPro" id="IPR036397">
    <property type="entry name" value="RNaseH_sf"/>
</dbReference>
<evidence type="ECO:0000313" key="3">
    <source>
        <dbReference type="Proteomes" id="UP000324800"/>
    </source>
</evidence>
<keyword evidence="2" id="KW-0548">Nucleotidyltransferase</keyword>
<sequence>MHDSIEVKQTIRPGDWGTSLDLTSAFHHLIVQTESQPYLTFEVQNNHYTYRASPFGTKHSPIYFATAMEPIIQQIRMKTEIRLINYVDDILHLHQNKEYLKNMTQQVIDTLKYFGFTMNMKKSETEPNQTEIFLGWEWNLANATVKTKSKRRLLPLHDLYNMRRWIKTGTEITVKQTAKLIRKLNYLRLQFQEASLFLNIMDHQKAQAARLRGWNTTMIMNKTAIPDINWWIAKLRANIPTQLIQIPPLMTMKTDAAPSGWGSALEKEPEMIAVSHGTWNKSQVKLSNNNREIKAITQGLRSFAKTLKNLRVQSLAIRSDNSTAVFDFRKCRASTSLIKEIKQVHQTIEKLGIQIQITHLPGVKNEIADVLSRLSWAGDYKLKEKIFLQTCRQMNLNPKIDLFSQYFNNLLPRFMSAIRGHGETATDALNQTWKKELPWIHPPIPLLPAVLKKIREEQIEAMIIAPLWPGHIWYTELVNENTQSFMLSWSNEILESGTSLIKNNLKPPPGKICCFLMDRRPGREDDLRERFQEYQTYPRKQQT</sequence>
<dbReference type="EMBL" id="SNRW01022030">
    <property type="protein sequence ID" value="KAA6364129.1"/>
    <property type="molecule type" value="Genomic_DNA"/>
</dbReference>
<gene>
    <name evidence="2" type="ORF">EZS28_040344</name>
</gene>
<dbReference type="CDD" id="cd09275">
    <property type="entry name" value="RNase_HI_RT_DIRS1"/>
    <property type="match status" value="1"/>
</dbReference>
<dbReference type="Proteomes" id="UP000324800">
    <property type="component" value="Unassembled WGS sequence"/>
</dbReference>
<dbReference type="Gene3D" id="3.30.70.270">
    <property type="match status" value="1"/>
</dbReference>
<comment type="caution">
    <text evidence="2">The sequence shown here is derived from an EMBL/GenBank/DDBJ whole genome shotgun (WGS) entry which is preliminary data.</text>
</comment>
<dbReference type="GO" id="GO:0003676">
    <property type="term" value="F:nucleic acid binding"/>
    <property type="evidence" value="ECO:0007669"/>
    <property type="project" value="InterPro"/>
</dbReference>
<evidence type="ECO:0000313" key="2">
    <source>
        <dbReference type="EMBL" id="KAA6364129.1"/>
    </source>
</evidence>
<dbReference type="InterPro" id="IPR000477">
    <property type="entry name" value="RT_dom"/>
</dbReference>
<name>A0A5J4U1G2_9EUKA</name>
<dbReference type="AlphaFoldDB" id="A0A5J4U1G2"/>
<dbReference type="PROSITE" id="PS50878">
    <property type="entry name" value="RT_POL"/>
    <property type="match status" value="1"/>
</dbReference>
<evidence type="ECO:0000259" key="1">
    <source>
        <dbReference type="PROSITE" id="PS50878"/>
    </source>
</evidence>
<dbReference type="InterPro" id="IPR052055">
    <property type="entry name" value="Hepadnavirus_pol/RT"/>
</dbReference>
<dbReference type="PANTHER" id="PTHR33050">
    <property type="entry name" value="REVERSE TRANSCRIPTASE DOMAIN-CONTAINING PROTEIN"/>
    <property type="match status" value="1"/>
</dbReference>
<keyword evidence="2" id="KW-0695">RNA-directed DNA polymerase</keyword>
<dbReference type="InterPro" id="IPR043502">
    <property type="entry name" value="DNA/RNA_pol_sf"/>
</dbReference>
<dbReference type="SUPFAM" id="SSF56672">
    <property type="entry name" value="DNA/RNA polymerases"/>
    <property type="match status" value="1"/>
</dbReference>